<dbReference type="GO" id="GO:0003700">
    <property type="term" value="F:DNA-binding transcription factor activity"/>
    <property type="evidence" value="ECO:0007669"/>
    <property type="project" value="InterPro"/>
</dbReference>
<proteinExistence type="inferred from homology"/>
<protein>
    <submittedName>
        <fullName evidence="7">HTH-type transcriptional regulatory protein GabR</fullName>
    </submittedName>
</protein>
<dbReference type="CDD" id="cd07377">
    <property type="entry name" value="WHTH_GntR"/>
    <property type="match status" value="1"/>
</dbReference>
<accession>R5LG62</accession>
<evidence type="ECO:0000256" key="1">
    <source>
        <dbReference type="ARBA" id="ARBA00005384"/>
    </source>
</evidence>
<keyword evidence="3" id="KW-0805">Transcription regulation</keyword>
<keyword evidence="5" id="KW-0804">Transcription</keyword>
<evidence type="ECO:0000256" key="3">
    <source>
        <dbReference type="ARBA" id="ARBA00023015"/>
    </source>
</evidence>
<dbReference type="CDD" id="cd00609">
    <property type="entry name" value="AAT_like"/>
    <property type="match status" value="1"/>
</dbReference>
<comment type="similarity">
    <text evidence="1">In the C-terminal section; belongs to the class-I pyridoxal-phosphate-dependent aminotransferase family.</text>
</comment>
<organism evidence="7 8">
    <name type="scientific">Eshraghiella crossota CAG:259</name>
    <dbReference type="NCBI Taxonomy" id="1263062"/>
    <lineage>
        <taxon>Bacteria</taxon>
        <taxon>Bacillati</taxon>
        <taxon>Bacillota</taxon>
        <taxon>Clostridia</taxon>
        <taxon>Lachnospirales</taxon>
        <taxon>Lachnospiraceae</taxon>
        <taxon>Eshraghiella</taxon>
    </lineage>
</organism>
<dbReference type="GO" id="GO:0003677">
    <property type="term" value="F:DNA binding"/>
    <property type="evidence" value="ECO:0007669"/>
    <property type="project" value="UniProtKB-KW"/>
</dbReference>
<dbReference type="GO" id="GO:0030170">
    <property type="term" value="F:pyridoxal phosphate binding"/>
    <property type="evidence" value="ECO:0007669"/>
    <property type="project" value="InterPro"/>
</dbReference>
<dbReference type="Pfam" id="PF00392">
    <property type="entry name" value="GntR"/>
    <property type="match status" value="1"/>
</dbReference>
<evidence type="ECO:0000313" key="7">
    <source>
        <dbReference type="EMBL" id="CCY78163.1"/>
    </source>
</evidence>
<dbReference type="InterPro" id="IPR000524">
    <property type="entry name" value="Tscrpt_reg_HTH_GntR"/>
</dbReference>
<dbReference type="InterPro" id="IPR051446">
    <property type="entry name" value="HTH_trans_reg/aminotransferase"/>
</dbReference>
<dbReference type="PANTHER" id="PTHR46577:SF1">
    <property type="entry name" value="HTH-TYPE TRANSCRIPTIONAL REGULATORY PROTEIN GABR"/>
    <property type="match status" value="1"/>
</dbReference>
<dbReference type="Gene3D" id="1.10.10.10">
    <property type="entry name" value="Winged helix-like DNA-binding domain superfamily/Winged helix DNA-binding domain"/>
    <property type="match status" value="1"/>
</dbReference>
<dbReference type="InterPro" id="IPR015421">
    <property type="entry name" value="PyrdxlP-dep_Trfase_major"/>
</dbReference>
<evidence type="ECO:0000256" key="2">
    <source>
        <dbReference type="ARBA" id="ARBA00022898"/>
    </source>
</evidence>
<sequence length="470" mass="53933">MKELAVFINQSGGVPVYEQIYEFIKREIRKGNIKTGERLPSTRNMSSYLQVSRSTVLASYEQLLAEGYIEARERKGYYVIEIEKDFAGNQENTINNSKDTVYINPYTIDFSPNGIETEHFPVNEWRKISKNIFTDEMKNLFNSGDKRGDDGLREQLAVFLQKSRGVKADKSRIILGAGNENLLMLIKLLLPGNVIFAVENPVYKKSYDILRNFTDNVIPVGLDKDGLSVKELEKSNADVAYLTPSHQYPLGIVMGIKRRVELLNWASRKEDRYIIEDDYDSEFRYKGRPIPSLQSIDNGEKVIYMGTFSKSVTPAIRMSYMVLPKKLMDIYMKKTSYIGNTVSRIDQKYMEIFMKNGGFERHLNRMRTIYKAKHDVMLNELKTWKNINISGENAGVHIILEINNNMTEKELVKRAAEEGVKVYPLSDYYIGGINNRLPGIIIGYSKLCSEKIINGLRILKKVWKIEEAGA</sequence>
<dbReference type="InterPro" id="IPR036388">
    <property type="entry name" value="WH-like_DNA-bd_sf"/>
</dbReference>
<dbReference type="SUPFAM" id="SSF53383">
    <property type="entry name" value="PLP-dependent transferases"/>
    <property type="match status" value="1"/>
</dbReference>
<dbReference type="Pfam" id="PF00155">
    <property type="entry name" value="Aminotran_1_2"/>
    <property type="match status" value="1"/>
</dbReference>
<dbReference type="PROSITE" id="PS50949">
    <property type="entry name" value="HTH_GNTR"/>
    <property type="match status" value="1"/>
</dbReference>
<comment type="caution">
    <text evidence="7">The sequence shown here is derived from an EMBL/GenBank/DDBJ whole genome shotgun (WGS) entry which is preliminary data.</text>
</comment>
<name>R5LG62_9FIRM</name>
<evidence type="ECO:0000256" key="4">
    <source>
        <dbReference type="ARBA" id="ARBA00023125"/>
    </source>
</evidence>
<gene>
    <name evidence="7" type="ORF">BN569_01175</name>
</gene>
<dbReference type="PANTHER" id="PTHR46577">
    <property type="entry name" value="HTH-TYPE TRANSCRIPTIONAL REGULATORY PROTEIN GABR"/>
    <property type="match status" value="1"/>
</dbReference>
<reference evidence="7" key="1">
    <citation type="submission" date="2012-11" db="EMBL/GenBank/DDBJ databases">
        <title>Dependencies among metagenomic species, viruses, plasmids and units of genetic variation.</title>
        <authorList>
            <person name="Nielsen H.B."/>
            <person name="Almeida M."/>
            <person name="Juncker A.S."/>
            <person name="Rasmussen S."/>
            <person name="Li J."/>
            <person name="Sunagawa S."/>
            <person name="Plichta D."/>
            <person name="Gautier L."/>
            <person name="Le Chatelier E."/>
            <person name="Peletier E."/>
            <person name="Bonde I."/>
            <person name="Nielsen T."/>
            <person name="Manichanh C."/>
            <person name="Arumugam M."/>
            <person name="Batto J."/>
            <person name="Santos M.B.Q.D."/>
            <person name="Blom N."/>
            <person name="Borruel N."/>
            <person name="Burgdorf K.S."/>
            <person name="Boumezbeur F."/>
            <person name="Casellas F."/>
            <person name="Dore J."/>
            <person name="Guarner F."/>
            <person name="Hansen T."/>
            <person name="Hildebrand F."/>
            <person name="Kaas R.S."/>
            <person name="Kennedy S."/>
            <person name="Kristiansen K."/>
            <person name="Kultima J.R."/>
            <person name="Leonard P."/>
            <person name="Levenez F."/>
            <person name="Lund O."/>
            <person name="Moumen B."/>
            <person name="Le Paslier D."/>
            <person name="Pons N."/>
            <person name="Pedersen O."/>
            <person name="Prifti E."/>
            <person name="Qin J."/>
            <person name="Raes J."/>
            <person name="Tap J."/>
            <person name="Tims S."/>
            <person name="Ussery D.W."/>
            <person name="Yamada T."/>
            <person name="MetaHit consortium"/>
            <person name="Renault P."/>
            <person name="Sicheritz-Ponten T."/>
            <person name="Bork P."/>
            <person name="Wang J."/>
            <person name="Brunak S."/>
            <person name="Ehrlich S.D."/>
        </authorList>
    </citation>
    <scope>NUCLEOTIDE SEQUENCE [LARGE SCALE GENOMIC DNA]</scope>
</reference>
<dbReference type="Proteomes" id="UP000018300">
    <property type="component" value="Unassembled WGS sequence"/>
</dbReference>
<dbReference type="InterPro" id="IPR015424">
    <property type="entry name" value="PyrdxlP-dep_Trfase"/>
</dbReference>
<dbReference type="SMART" id="SM00345">
    <property type="entry name" value="HTH_GNTR"/>
    <property type="match status" value="1"/>
</dbReference>
<keyword evidence="2" id="KW-0663">Pyridoxal phosphate</keyword>
<feature type="domain" description="HTH gntR-type" evidence="6">
    <location>
        <begin position="14"/>
        <end position="82"/>
    </location>
</feature>
<dbReference type="EMBL" id="CAYU010000088">
    <property type="protein sequence ID" value="CCY78163.1"/>
    <property type="molecule type" value="Genomic_DNA"/>
</dbReference>
<dbReference type="SUPFAM" id="SSF46785">
    <property type="entry name" value="Winged helix' DNA-binding domain"/>
    <property type="match status" value="1"/>
</dbReference>
<evidence type="ECO:0000259" key="6">
    <source>
        <dbReference type="PROSITE" id="PS50949"/>
    </source>
</evidence>
<keyword evidence="4" id="KW-0238">DNA-binding</keyword>
<dbReference type="InterPro" id="IPR036390">
    <property type="entry name" value="WH_DNA-bd_sf"/>
</dbReference>
<dbReference type="AlphaFoldDB" id="R5LG62"/>
<dbReference type="InterPro" id="IPR004839">
    <property type="entry name" value="Aminotransferase_I/II_large"/>
</dbReference>
<dbReference type="Gene3D" id="3.40.640.10">
    <property type="entry name" value="Type I PLP-dependent aspartate aminotransferase-like (Major domain)"/>
    <property type="match status" value="1"/>
</dbReference>
<evidence type="ECO:0000313" key="8">
    <source>
        <dbReference type="Proteomes" id="UP000018300"/>
    </source>
</evidence>
<evidence type="ECO:0000256" key="5">
    <source>
        <dbReference type="ARBA" id="ARBA00023163"/>
    </source>
</evidence>